<feature type="repeat" description="TPR" evidence="3">
    <location>
        <begin position="459"/>
        <end position="492"/>
    </location>
</feature>
<dbReference type="SMART" id="SM00028">
    <property type="entry name" value="TPR"/>
    <property type="match status" value="4"/>
</dbReference>
<dbReference type="SUPFAM" id="SSF48452">
    <property type="entry name" value="TPR-like"/>
    <property type="match status" value="1"/>
</dbReference>
<protein>
    <submittedName>
        <fullName evidence="4">Uncharacterized protein</fullName>
    </submittedName>
</protein>
<dbReference type="InterPro" id="IPR011990">
    <property type="entry name" value="TPR-like_helical_dom_sf"/>
</dbReference>
<dbReference type="Gene3D" id="3.90.176.10">
    <property type="entry name" value="Toxin ADP-ribosyltransferase, Chain A, domain 1"/>
    <property type="match status" value="1"/>
</dbReference>
<dbReference type="InterPro" id="IPR019734">
    <property type="entry name" value="TPR_rpt"/>
</dbReference>
<sequence length="563" mass="66525">MIALIHDRPDISIYLYSELENMNFEWITQYSKIKDIFYDKDQMSKQLLIDIKEYDQVQQQQFRNNNDDNDDDLKQIVPPITVFNSDLKENSIKNLSKESVVFIWFQMLIEILLRMKHTSETTNEMLDECRRYYFGNETVLKKINNFQQGYCSEQAVQWWTHDSFLYRLVNKAFRTEDIATVYPFRSYITDLHEQLLDLNMRRGNNIRRAYCGKKLPVNIVRNLIDNQHGLISMNGFLSATNDKDVAYMFADIDQNRLGCETVLFELELDGNYCSSKPFADITNISQYPEEKEILFSMGTVWRIDSVRHIKNQNLYLIKLSLTGEQDLRSIELIKYLKKNMDEETCTLLTLGNFLFDIGEYDKAEYYYEKMAIELPPNDKRQAILYNNIGLIRYEKNDLRSALENFHKAERLIKLYYMNKEEYLFTTSTNKQIVNENFEEIKNVICLKLLTMNNNCPSSMKIFHNVGYLYQKRGNLNLALQNYKKALTLYRNHGINHSQDISATHNNMGGVYFEQGKYKNALNSFEQAIKAARKLLPDNHSWIEDYKKNVKTVSKNIKIKLKID</sequence>
<dbReference type="EMBL" id="CAJNOQ010002001">
    <property type="protein sequence ID" value="CAF0932370.1"/>
    <property type="molecule type" value="Genomic_DNA"/>
</dbReference>
<keyword evidence="2 3" id="KW-0802">TPR repeat</keyword>
<reference evidence="4" key="1">
    <citation type="submission" date="2021-02" db="EMBL/GenBank/DDBJ databases">
        <authorList>
            <person name="Nowell W R."/>
        </authorList>
    </citation>
    <scope>NUCLEOTIDE SEQUENCE</scope>
</reference>
<dbReference type="Gene3D" id="1.25.40.10">
    <property type="entry name" value="Tetratricopeptide repeat domain"/>
    <property type="match status" value="2"/>
</dbReference>
<accession>A0A814BPW6</accession>
<dbReference type="SUPFAM" id="SSF56399">
    <property type="entry name" value="ADP-ribosylation"/>
    <property type="match status" value="1"/>
</dbReference>
<keyword evidence="1" id="KW-0677">Repeat</keyword>
<dbReference type="PANTHER" id="PTHR45641">
    <property type="entry name" value="TETRATRICOPEPTIDE REPEAT PROTEIN (AFU_ORTHOLOGUE AFUA_6G03870)"/>
    <property type="match status" value="1"/>
</dbReference>
<keyword evidence="6" id="KW-1185">Reference proteome</keyword>
<evidence type="ECO:0000313" key="5">
    <source>
        <dbReference type="EMBL" id="CAF3710130.1"/>
    </source>
</evidence>
<dbReference type="OrthoDB" id="1926212at2759"/>
<dbReference type="EMBL" id="CAJOBC010002001">
    <property type="protein sequence ID" value="CAF3710130.1"/>
    <property type="molecule type" value="Genomic_DNA"/>
</dbReference>
<dbReference type="Proteomes" id="UP000663829">
    <property type="component" value="Unassembled WGS sequence"/>
</dbReference>
<dbReference type="PROSITE" id="PS50293">
    <property type="entry name" value="TPR_REGION"/>
    <property type="match status" value="1"/>
</dbReference>
<feature type="repeat" description="TPR" evidence="3">
    <location>
        <begin position="501"/>
        <end position="534"/>
    </location>
</feature>
<evidence type="ECO:0000256" key="1">
    <source>
        <dbReference type="ARBA" id="ARBA00022737"/>
    </source>
</evidence>
<organism evidence="4 6">
    <name type="scientific">Didymodactylos carnosus</name>
    <dbReference type="NCBI Taxonomy" id="1234261"/>
    <lineage>
        <taxon>Eukaryota</taxon>
        <taxon>Metazoa</taxon>
        <taxon>Spiralia</taxon>
        <taxon>Gnathifera</taxon>
        <taxon>Rotifera</taxon>
        <taxon>Eurotatoria</taxon>
        <taxon>Bdelloidea</taxon>
        <taxon>Philodinida</taxon>
        <taxon>Philodinidae</taxon>
        <taxon>Didymodactylos</taxon>
    </lineage>
</organism>
<gene>
    <name evidence="4" type="ORF">GPM918_LOCUS10254</name>
    <name evidence="5" type="ORF">SRO942_LOCUS10255</name>
</gene>
<dbReference type="PROSITE" id="PS50005">
    <property type="entry name" value="TPR"/>
    <property type="match status" value="2"/>
</dbReference>
<evidence type="ECO:0000256" key="3">
    <source>
        <dbReference type="PROSITE-ProRule" id="PRU00339"/>
    </source>
</evidence>
<evidence type="ECO:0000313" key="6">
    <source>
        <dbReference type="Proteomes" id="UP000663829"/>
    </source>
</evidence>
<dbReference type="Proteomes" id="UP000681722">
    <property type="component" value="Unassembled WGS sequence"/>
</dbReference>
<name>A0A814BPW6_9BILA</name>
<dbReference type="PROSITE" id="PS51996">
    <property type="entry name" value="TR_MART"/>
    <property type="match status" value="1"/>
</dbReference>
<evidence type="ECO:0000313" key="4">
    <source>
        <dbReference type="EMBL" id="CAF0932370.1"/>
    </source>
</evidence>
<dbReference type="PANTHER" id="PTHR45641:SF19">
    <property type="entry name" value="NEPHROCYSTIN-3"/>
    <property type="match status" value="1"/>
</dbReference>
<proteinExistence type="predicted"/>
<dbReference type="AlphaFoldDB" id="A0A814BPW6"/>
<evidence type="ECO:0000256" key="2">
    <source>
        <dbReference type="ARBA" id="ARBA00022803"/>
    </source>
</evidence>
<comment type="caution">
    <text evidence="4">The sequence shown here is derived from an EMBL/GenBank/DDBJ whole genome shotgun (WGS) entry which is preliminary data.</text>
</comment>
<dbReference type="Pfam" id="PF13424">
    <property type="entry name" value="TPR_12"/>
    <property type="match status" value="1"/>
</dbReference>